<keyword evidence="6 12" id="KW-0995">Kinetochore</keyword>
<evidence type="ECO:0000313" key="14">
    <source>
        <dbReference type="EMBL" id="CAE1325619.1"/>
    </source>
</evidence>
<keyword evidence="8 12" id="KW-0539">Nucleus</keyword>
<keyword evidence="4 12" id="KW-0132">Cell division</keyword>
<keyword evidence="7 13" id="KW-0175">Coiled coil</keyword>
<sequence>MSFTFSGIEKPLIGKSLLEHNHLFLRKRNFQLRRRYHGGNNRSLLKGMQLTLQRNIDALEKEIQGDLSSEEGSFTPKEKEIVSQVERAKRQKENLVMDLQKSMADLKINNEQLEKLTADRENICGNNSAKLEKLKYDIDLYTNITGIRWQYDCDQDEVRGYICKRGVLKPFSLSTKKHSLFFIANYLWDLMEQS</sequence>
<evidence type="ECO:0000256" key="11">
    <source>
        <dbReference type="ARBA" id="ARBA00045419"/>
    </source>
</evidence>
<protein>
    <recommendedName>
        <fullName evidence="2 12">Kinetochore protein Spc24</fullName>
    </recommendedName>
</protein>
<keyword evidence="15" id="KW-1185">Reference proteome</keyword>
<name>A0A812EJZ4_ACAPH</name>
<evidence type="ECO:0000256" key="8">
    <source>
        <dbReference type="ARBA" id="ARBA00023242"/>
    </source>
</evidence>
<evidence type="ECO:0000256" key="1">
    <source>
        <dbReference type="ARBA" id="ARBA00007804"/>
    </source>
</evidence>
<dbReference type="Pfam" id="PF08286">
    <property type="entry name" value="Spc24"/>
    <property type="match status" value="1"/>
</dbReference>
<dbReference type="GO" id="GO:0051301">
    <property type="term" value="P:cell division"/>
    <property type="evidence" value="ECO:0007669"/>
    <property type="project" value="UniProtKB-UniRule"/>
</dbReference>
<keyword evidence="5 12" id="KW-0498">Mitosis</keyword>
<evidence type="ECO:0000256" key="13">
    <source>
        <dbReference type="SAM" id="Coils"/>
    </source>
</evidence>
<comment type="subunit">
    <text evidence="12">Component of the NDC80 complex.</text>
</comment>
<evidence type="ECO:0000256" key="6">
    <source>
        <dbReference type="ARBA" id="ARBA00022838"/>
    </source>
</evidence>
<evidence type="ECO:0000256" key="3">
    <source>
        <dbReference type="ARBA" id="ARBA00022454"/>
    </source>
</evidence>
<dbReference type="OrthoDB" id="6432863at2759"/>
<dbReference type="GO" id="GO:0008017">
    <property type="term" value="F:microtubule binding"/>
    <property type="evidence" value="ECO:0007669"/>
    <property type="project" value="TreeGrafter"/>
</dbReference>
<evidence type="ECO:0000256" key="9">
    <source>
        <dbReference type="ARBA" id="ARBA00023306"/>
    </source>
</evidence>
<accession>A0A812EJZ4</accession>
<keyword evidence="10 12" id="KW-0137">Centromere</keyword>
<evidence type="ECO:0000256" key="10">
    <source>
        <dbReference type="ARBA" id="ARBA00023328"/>
    </source>
</evidence>
<evidence type="ECO:0000256" key="7">
    <source>
        <dbReference type="ARBA" id="ARBA00023054"/>
    </source>
</evidence>
<evidence type="ECO:0000256" key="5">
    <source>
        <dbReference type="ARBA" id="ARBA00022776"/>
    </source>
</evidence>
<comment type="caution">
    <text evidence="14">The sequence shown here is derived from an EMBL/GenBank/DDBJ whole genome shotgun (WGS) entry which is preliminary data.</text>
</comment>
<gene>
    <name evidence="14" type="ORF">SPHA_75244</name>
</gene>
<feature type="coiled-coil region" evidence="13">
    <location>
        <begin position="82"/>
        <end position="119"/>
    </location>
</feature>
<evidence type="ECO:0000256" key="12">
    <source>
        <dbReference type="RuleBase" id="RU368011"/>
    </source>
</evidence>
<dbReference type="InterPro" id="IPR013252">
    <property type="entry name" value="Ndc80_Spc24"/>
</dbReference>
<dbReference type="PANTHER" id="PTHR22142:SF2">
    <property type="entry name" value="KINETOCHORE PROTEIN SPC24"/>
    <property type="match status" value="1"/>
</dbReference>
<keyword evidence="9 12" id="KW-0131">Cell cycle</keyword>
<keyword evidence="3 12" id="KW-0158">Chromosome</keyword>
<dbReference type="Proteomes" id="UP000597762">
    <property type="component" value="Unassembled WGS sequence"/>
</dbReference>
<dbReference type="GO" id="GO:0005634">
    <property type="term" value="C:nucleus"/>
    <property type="evidence" value="ECO:0007669"/>
    <property type="project" value="UniProtKB-SubCell"/>
</dbReference>
<evidence type="ECO:0000313" key="15">
    <source>
        <dbReference type="Proteomes" id="UP000597762"/>
    </source>
</evidence>
<comment type="subcellular location">
    <subcellularLocation>
        <location evidence="12">Nucleus</location>
    </subcellularLocation>
    <subcellularLocation>
        <location evidence="12">Chromosome</location>
        <location evidence="12">Centromere</location>
        <location evidence="12">Kinetochore</location>
    </subcellularLocation>
</comment>
<dbReference type="GO" id="GO:0031262">
    <property type="term" value="C:Ndc80 complex"/>
    <property type="evidence" value="ECO:0007669"/>
    <property type="project" value="TreeGrafter"/>
</dbReference>
<dbReference type="PANTHER" id="PTHR22142">
    <property type="match status" value="1"/>
</dbReference>
<comment type="function">
    <text evidence="11">Acts as a component of the essential kinetochore-associated NDC80 complex, which is required for chromosome segregation and spindle checkpoint activity. Required for kinetochore integrity and the organization of stable microtubule binding sites in the outer plate of the kinetochore. The NDC80 complex synergistically enhances the affinity of the SKA1 complex for microtubules and may allow the NDC80 complex to track depolymerizing microtubules.</text>
</comment>
<proteinExistence type="inferred from homology"/>
<dbReference type="EMBL" id="CAHIKZ030005454">
    <property type="protein sequence ID" value="CAE1325619.1"/>
    <property type="molecule type" value="Genomic_DNA"/>
</dbReference>
<evidence type="ECO:0000256" key="2">
    <source>
        <dbReference type="ARBA" id="ARBA00013690"/>
    </source>
</evidence>
<comment type="similarity">
    <text evidence="1 12">Belongs to the SPC24 family.</text>
</comment>
<evidence type="ECO:0000256" key="4">
    <source>
        <dbReference type="ARBA" id="ARBA00022618"/>
    </source>
</evidence>
<dbReference type="AlphaFoldDB" id="A0A812EJZ4"/>
<reference evidence="14" key="1">
    <citation type="submission" date="2021-01" db="EMBL/GenBank/DDBJ databases">
        <authorList>
            <person name="Li R."/>
            <person name="Bekaert M."/>
        </authorList>
    </citation>
    <scope>NUCLEOTIDE SEQUENCE</scope>
    <source>
        <strain evidence="14">Farmed</strain>
    </source>
</reference>
<dbReference type="Gene3D" id="3.30.160.570">
    <property type="entry name" value="Ncd80 complex, Spc24 subunit"/>
    <property type="match status" value="1"/>
</dbReference>
<organism evidence="14 15">
    <name type="scientific">Acanthosepion pharaonis</name>
    <name type="common">Pharaoh cuttlefish</name>
    <name type="synonym">Sepia pharaonis</name>
    <dbReference type="NCBI Taxonomy" id="158019"/>
    <lineage>
        <taxon>Eukaryota</taxon>
        <taxon>Metazoa</taxon>
        <taxon>Spiralia</taxon>
        <taxon>Lophotrochozoa</taxon>
        <taxon>Mollusca</taxon>
        <taxon>Cephalopoda</taxon>
        <taxon>Coleoidea</taxon>
        <taxon>Decapodiformes</taxon>
        <taxon>Sepiida</taxon>
        <taxon>Sepiina</taxon>
        <taxon>Sepiidae</taxon>
        <taxon>Acanthosepion</taxon>
    </lineage>
</organism>
<dbReference type="GO" id="GO:0007059">
    <property type="term" value="P:chromosome segregation"/>
    <property type="evidence" value="ECO:0007669"/>
    <property type="project" value="TreeGrafter"/>
</dbReference>